<protein>
    <submittedName>
        <fullName evidence="2">Protein phosphatase 1 regulatory subunit 3B</fullName>
    </submittedName>
</protein>
<dbReference type="KEGG" id="hmg:105848832"/>
<dbReference type="PANTHER" id="PTHR12307:SF36">
    <property type="entry name" value="GLYCOGEN-BINDING SUBUNIT 76A"/>
    <property type="match status" value="1"/>
</dbReference>
<dbReference type="Pfam" id="PF03370">
    <property type="entry name" value="CBM_21"/>
    <property type="match status" value="1"/>
</dbReference>
<reference evidence="2" key="1">
    <citation type="journal article" date="2013" name="Genome Biol. Evol.">
        <title>Punctuated emergences of genetic and phenotypic innovations in eumetazoan, bilaterian, euteleostome, and hominidae ancestors.</title>
        <authorList>
            <person name="Wenger Y."/>
            <person name="Galliot B."/>
        </authorList>
    </citation>
    <scope>NUCLEOTIDE SEQUENCE</scope>
    <source>
        <tissue evidence="2">Whole animals</tissue>
    </source>
</reference>
<proteinExistence type="evidence at transcript level"/>
<feature type="domain" description="CBM21" evidence="1">
    <location>
        <begin position="150"/>
        <end position="258"/>
    </location>
</feature>
<dbReference type="GO" id="GO:0005979">
    <property type="term" value="P:regulation of glycogen biosynthetic process"/>
    <property type="evidence" value="ECO:0007669"/>
    <property type="project" value="TreeGrafter"/>
</dbReference>
<dbReference type="EMBL" id="HAAD01002787">
    <property type="protein sequence ID" value="CDG69019.1"/>
    <property type="molecule type" value="mRNA"/>
</dbReference>
<dbReference type="Gene3D" id="2.60.40.2440">
    <property type="entry name" value="Carbohydrate binding type-21 domain"/>
    <property type="match status" value="1"/>
</dbReference>
<evidence type="ECO:0000259" key="1">
    <source>
        <dbReference type="PROSITE" id="PS51159"/>
    </source>
</evidence>
<dbReference type="PROSITE" id="PS51159">
    <property type="entry name" value="CBM21"/>
    <property type="match status" value="1"/>
</dbReference>
<name>T2MA70_HYDVU</name>
<gene>
    <name evidence="2" type="primary">PPP1R3B</name>
</gene>
<organism evidence="2">
    <name type="scientific">Hydra vulgaris</name>
    <name type="common">Hydra</name>
    <name type="synonym">Hydra attenuata</name>
    <dbReference type="NCBI Taxonomy" id="6087"/>
    <lineage>
        <taxon>Eukaryota</taxon>
        <taxon>Metazoa</taxon>
        <taxon>Cnidaria</taxon>
        <taxon>Hydrozoa</taxon>
        <taxon>Hydroidolina</taxon>
        <taxon>Anthoathecata</taxon>
        <taxon>Aplanulata</taxon>
        <taxon>Hydridae</taxon>
        <taxon>Hydra</taxon>
    </lineage>
</organism>
<evidence type="ECO:0000313" key="2">
    <source>
        <dbReference type="EMBL" id="CDG69019.1"/>
    </source>
</evidence>
<accession>T2MA70</accession>
<dbReference type="AlphaFoldDB" id="T2MA70"/>
<dbReference type="InterPro" id="IPR005036">
    <property type="entry name" value="CBM21_dom"/>
</dbReference>
<dbReference type="OrthoDB" id="1881at2759"/>
<dbReference type="GO" id="GO:2001069">
    <property type="term" value="F:glycogen binding"/>
    <property type="evidence" value="ECO:0007669"/>
    <property type="project" value="TreeGrafter"/>
</dbReference>
<dbReference type="GO" id="GO:0000164">
    <property type="term" value="C:protein phosphatase type 1 complex"/>
    <property type="evidence" value="ECO:0007669"/>
    <property type="project" value="TreeGrafter"/>
</dbReference>
<sequence length="284" mass="31889">MVENIEFKCNGEKVLDVANFHNVEPENLKRFATIKSKDTLDIQSSVDKEYQTLRSCILISKGDGSNDKVCIKKAKSVHFADSLGKPLKSVKTLFEFDDELEMSLLSLGLHSSSRRSFTTSSVKGNLLGHLTDAKGKFLNFKLPLNEGALEEKLNANNICLESVVFREYSLFGTVVVNNICYQKQVSVLYTIDDWKSKENVLSNYISSSSSGKRDIFSFEIVFPSSLKASKIIVKFALCYSTEGNTFWDSNCGKNYEVEYNYLLSEKISDSGFILPSQNFVGWST</sequence>
<dbReference type="GO" id="GO:0008157">
    <property type="term" value="F:protein phosphatase 1 binding"/>
    <property type="evidence" value="ECO:0007669"/>
    <property type="project" value="TreeGrafter"/>
</dbReference>
<dbReference type="InterPro" id="IPR050782">
    <property type="entry name" value="PP1_regulatory_subunit_3"/>
</dbReference>
<dbReference type="InterPro" id="IPR038175">
    <property type="entry name" value="CBM21_dom_sf"/>
</dbReference>
<dbReference type="PANTHER" id="PTHR12307">
    <property type="entry name" value="PROTEIN PHOSPHATASE 1 REGULATORY SUBUNIT"/>
    <property type="match status" value="1"/>
</dbReference>